<sequence>MPENVIATVVHNHSGLTKDPMDLLTALLADIPDELSDR</sequence>
<proteinExistence type="predicted"/>
<reference evidence="1 2" key="1">
    <citation type="submission" date="2013-12" db="EMBL/GenBank/DDBJ databases">
        <authorList>
            <person name="Zelazny A."/>
            <person name="Olivier K."/>
            <person name="Holland S."/>
            <person name="Lenaerts A."/>
            <person name="Ordway D."/>
            <person name="DeGroote M.A."/>
            <person name="Parker T."/>
            <person name="Sizemore C."/>
            <person name="Tallon L.J."/>
            <person name="Sadzewicz L.K."/>
            <person name="Sengamalay N."/>
            <person name="Fraser C.M."/>
            <person name="Hine E."/>
            <person name="Shefchek K.A."/>
            <person name="Das S.P."/>
            <person name="Tettelin H."/>
        </authorList>
    </citation>
    <scope>NUCLEOTIDE SEQUENCE [LARGE SCALE GENOMIC DNA]</scope>
    <source>
        <strain evidence="1 2">1513</strain>
    </source>
</reference>
<evidence type="ECO:0000313" key="2">
    <source>
        <dbReference type="Proteomes" id="UP000023351"/>
    </source>
</evidence>
<dbReference type="EMBL" id="JAOJ01000001">
    <property type="protein sequence ID" value="EUA74250.1"/>
    <property type="molecule type" value="Genomic_DNA"/>
</dbReference>
<evidence type="ECO:0000313" key="1">
    <source>
        <dbReference type="EMBL" id="EUA74250.1"/>
    </source>
</evidence>
<dbReference type="AlphaFoldDB" id="X8E336"/>
<dbReference type="PATRIC" id="fig|1299321.3.peg.572"/>
<organism evidence="1 2">
    <name type="scientific">Mycobacteroides abscessus subsp. bolletii 1513</name>
    <dbReference type="NCBI Taxonomy" id="1299321"/>
    <lineage>
        <taxon>Bacteria</taxon>
        <taxon>Bacillati</taxon>
        <taxon>Actinomycetota</taxon>
        <taxon>Actinomycetes</taxon>
        <taxon>Mycobacteriales</taxon>
        <taxon>Mycobacteriaceae</taxon>
        <taxon>Mycobacteroides</taxon>
        <taxon>Mycobacteroides abscessus</taxon>
    </lineage>
</organism>
<protein>
    <submittedName>
        <fullName evidence="1">Uncharacterized protein</fullName>
    </submittedName>
</protein>
<name>X8E336_9MYCO</name>
<comment type="caution">
    <text evidence="1">The sequence shown here is derived from an EMBL/GenBank/DDBJ whole genome shotgun (WGS) entry which is preliminary data.</text>
</comment>
<accession>X8E336</accession>
<dbReference type="Proteomes" id="UP000023351">
    <property type="component" value="Unassembled WGS sequence"/>
</dbReference>
<gene>
    <name evidence="1" type="ORF">I540_0597</name>
</gene>